<keyword evidence="13" id="KW-0112">Calmodulin-binding</keyword>
<dbReference type="Ensembl" id="ENSXMAT00000025094.1">
    <property type="protein sequence ID" value="ENSXMAP00000034193.1"/>
    <property type="gene ID" value="ENSXMAG00000017498.2"/>
</dbReference>
<evidence type="ECO:0000256" key="11">
    <source>
        <dbReference type="ARBA" id="ARBA00022840"/>
    </source>
</evidence>
<feature type="transmembrane region" description="Helical" evidence="18">
    <location>
        <begin position="1034"/>
        <end position="1054"/>
    </location>
</feature>
<evidence type="ECO:0000256" key="2">
    <source>
        <dbReference type="ARBA" id="ARBA00006124"/>
    </source>
</evidence>
<evidence type="ECO:0000256" key="17">
    <source>
        <dbReference type="ARBA" id="ARBA00023136"/>
    </source>
</evidence>
<evidence type="ECO:0000256" key="6">
    <source>
        <dbReference type="ARBA" id="ARBA00022568"/>
    </source>
</evidence>
<dbReference type="GeneTree" id="ENSGT00940000166500"/>
<evidence type="ECO:0000256" key="9">
    <source>
        <dbReference type="ARBA" id="ARBA00022741"/>
    </source>
</evidence>
<evidence type="ECO:0000256" key="3">
    <source>
        <dbReference type="ARBA" id="ARBA00022448"/>
    </source>
</evidence>
<dbReference type="SUPFAM" id="SSF81653">
    <property type="entry name" value="Calcium ATPase, transduction domain A"/>
    <property type="match status" value="1"/>
</dbReference>
<keyword evidence="16 18" id="KW-0406">Ion transport</keyword>
<keyword evidence="9 18" id="KW-0547">Nucleotide-binding</keyword>
<evidence type="ECO:0000256" key="1">
    <source>
        <dbReference type="ARBA" id="ARBA00004651"/>
    </source>
</evidence>
<feature type="transmembrane region" description="Helical" evidence="18">
    <location>
        <begin position="881"/>
        <end position="902"/>
    </location>
</feature>
<dbReference type="GO" id="GO:0030165">
    <property type="term" value="F:PDZ domain binding"/>
    <property type="evidence" value="ECO:0007669"/>
    <property type="project" value="TreeGrafter"/>
</dbReference>
<dbReference type="Pfam" id="PF00122">
    <property type="entry name" value="E1-E2_ATPase"/>
    <property type="match status" value="1"/>
</dbReference>
<dbReference type="GO" id="GO:0016887">
    <property type="term" value="F:ATP hydrolysis activity"/>
    <property type="evidence" value="ECO:0007669"/>
    <property type="project" value="InterPro"/>
</dbReference>
<dbReference type="InterPro" id="IPR059000">
    <property type="entry name" value="ATPase_P-type_domA"/>
</dbReference>
<dbReference type="PROSITE" id="PS00154">
    <property type="entry name" value="ATPASE_E1_E2"/>
    <property type="match status" value="1"/>
</dbReference>
<dbReference type="GO" id="GO:0046872">
    <property type="term" value="F:metal ion binding"/>
    <property type="evidence" value="ECO:0007669"/>
    <property type="project" value="UniProtKB-KW"/>
</dbReference>
<keyword evidence="6 18" id="KW-0109">Calcium transport</keyword>
<comment type="function">
    <text evidence="18">Catalyzes the hydrolysis of ATP coupled with the transport of calcium.</text>
</comment>
<dbReference type="InterPro" id="IPR004014">
    <property type="entry name" value="ATPase_P-typ_cation-transptr_N"/>
</dbReference>
<dbReference type="Proteomes" id="UP000002852">
    <property type="component" value="Unassembled WGS sequence"/>
</dbReference>
<dbReference type="InterPro" id="IPR022141">
    <property type="entry name" value="ATP_Ca_trans_C"/>
</dbReference>
<evidence type="ECO:0000256" key="7">
    <source>
        <dbReference type="ARBA" id="ARBA00022692"/>
    </source>
</evidence>
<dbReference type="Pfam" id="PF13246">
    <property type="entry name" value="Cation_ATPase"/>
    <property type="match status" value="1"/>
</dbReference>
<dbReference type="FunFam" id="1.20.1110.10:FF:000008">
    <property type="entry name" value="Calcium-transporting ATPase"/>
    <property type="match status" value="1"/>
</dbReference>
<dbReference type="Gene3D" id="3.40.1110.10">
    <property type="entry name" value="Calcium-transporting ATPase, cytoplasmic domain N"/>
    <property type="match status" value="1"/>
</dbReference>
<dbReference type="SFLD" id="SFLDG00002">
    <property type="entry name" value="C1.7:_P-type_atpase_like"/>
    <property type="match status" value="1"/>
</dbReference>
<feature type="transmembrane region" description="Helical" evidence="18">
    <location>
        <begin position="405"/>
        <end position="426"/>
    </location>
</feature>
<dbReference type="InterPro" id="IPR023214">
    <property type="entry name" value="HAD_sf"/>
</dbReference>
<dbReference type="SUPFAM" id="SSF56784">
    <property type="entry name" value="HAD-like"/>
    <property type="match status" value="1"/>
</dbReference>
<dbReference type="EC" id="7.2.2.10" evidence="18"/>
<evidence type="ECO:0000256" key="14">
    <source>
        <dbReference type="ARBA" id="ARBA00022967"/>
    </source>
</evidence>
<dbReference type="FunFam" id="3.40.1110.10:FF:000032">
    <property type="entry name" value="Calcium-transporting ATPase"/>
    <property type="match status" value="1"/>
</dbReference>
<keyword evidence="7 18" id="KW-0812">Transmembrane</keyword>
<evidence type="ECO:0000256" key="13">
    <source>
        <dbReference type="ARBA" id="ARBA00022860"/>
    </source>
</evidence>
<feature type="transmembrane region" description="Helical" evidence="18">
    <location>
        <begin position="958"/>
        <end position="976"/>
    </location>
</feature>
<dbReference type="NCBIfam" id="TIGR01517">
    <property type="entry name" value="ATPase-IIB_Ca"/>
    <property type="match status" value="1"/>
</dbReference>
<feature type="region of interest" description="Disordered" evidence="19">
    <location>
        <begin position="362"/>
        <end position="383"/>
    </location>
</feature>
<proteinExistence type="inferred from homology"/>
<reference evidence="21" key="4">
    <citation type="submission" date="2025-09" db="UniProtKB">
        <authorList>
            <consortium name="Ensembl"/>
        </authorList>
    </citation>
    <scope>IDENTIFICATION</scope>
    <source>
        <strain evidence="21">JP 163 A</strain>
    </source>
</reference>
<dbReference type="Pfam" id="PF12424">
    <property type="entry name" value="ATP_Ca_trans_C"/>
    <property type="match status" value="1"/>
</dbReference>
<dbReference type="Gene3D" id="1.20.1110.10">
    <property type="entry name" value="Calcium-transporting ATPase, transmembrane domain"/>
    <property type="match status" value="3"/>
</dbReference>
<dbReference type="Gene3D" id="2.70.150.10">
    <property type="entry name" value="Calcium-transporting ATPase, cytoplasmic transduction domain A"/>
    <property type="match status" value="1"/>
</dbReference>
<feature type="transmembrane region" description="Helical" evidence="18">
    <location>
        <begin position="996"/>
        <end position="1014"/>
    </location>
</feature>
<dbReference type="InterPro" id="IPR044492">
    <property type="entry name" value="P_typ_ATPase_HD_dom"/>
</dbReference>
<comment type="subcellular location">
    <subcellularLocation>
        <location evidence="1">Cell membrane</location>
        <topology evidence="1">Multi-pass membrane protein</topology>
    </subcellularLocation>
    <subcellularLocation>
        <location evidence="18">Membrane</location>
        <topology evidence="18">Multi-pass membrane protein</topology>
    </subcellularLocation>
</comment>
<evidence type="ECO:0000256" key="5">
    <source>
        <dbReference type="ARBA" id="ARBA00022553"/>
    </source>
</evidence>
<organism evidence="21 22">
    <name type="scientific">Xiphophorus maculatus</name>
    <name type="common">Southern platyfish</name>
    <name type="synonym">Platypoecilus maculatus</name>
    <dbReference type="NCBI Taxonomy" id="8083"/>
    <lineage>
        <taxon>Eukaryota</taxon>
        <taxon>Metazoa</taxon>
        <taxon>Chordata</taxon>
        <taxon>Craniata</taxon>
        <taxon>Vertebrata</taxon>
        <taxon>Euteleostomi</taxon>
        <taxon>Actinopterygii</taxon>
        <taxon>Neopterygii</taxon>
        <taxon>Teleostei</taxon>
        <taxon>Neoteleostei</taxon>
        <taxon>Acanthomorphata</taxon>
        <taxon>Ovalentaria</taxon>
        <taxon>Atherinomorphae</taxon>
        <taxon>Cyprinodontiformes</taxon>
        <taxon>Poeciliidae</taxon>
        <taxon>Poeciliinae</taxon>
        <taxon>Xiphophorus</taxon>
    </lineage>
</organism>
<dbReference type="AlphaFoldDB" id="A0A3B5QSM2"/>
<evidence type="ECO:0000256" key="4">
    <source>
        <dbReference type="ARBA" id="ARBA00022475"/>
    </source>
</evidence>
<dbReference type="FunFam" id="1.20.1110.10:FF:000002">
    <property type="entry name" value="Calcium-transporting ATPase"/>
    <property type="match status" value="1"/>
</dbReference>
<dbReference type="FunFam" id="3.40.50.1000:FF:000007">
    <property type="entry name" value="Calcium-transporting ATPase"/>
    <property type="match status" value="1"/>
</dbReference>
<keyword evidence="12" id="KW-0460">Magnesium</keyword>
<dbReference type="GO" id="GO:0051480">
    <property type="term" value="P:regulation of cytosolic calcium ion concentration"/>
    <property type="evidence" value="ECO:0007669"/>
    <property type="project" value="TreeGrafter"/>
</dbReference>
<dbReference type="CDD" id="cd02081">
    <property type="entry name" value="P-type_ATPase_Ca_PMCA-like"/>
    <property type="match status" value="1"/>
</dbReference>
<dbReference type="SUPFAM" id="SSF81660">
    <property type="entry name" value="Metal cation-transporting ATPase, ATP-binding domain N"/>
    <property type="match status" value="1"/>
</dbReference>
<comment type="catalytic activity">
    <reaction evidence="18">
        <text>Ca(2+)(in) + ATP + H2O = Ca(2+)(out) + ADP + phosphate + H(+)</text>
        <dbReference type="Rhea" id="RHEA:18105"/>
        <dbReference type="ChEBI" id="CHEBI:15377"/>
        <dbReference type="ChEBI" id="CHEBI:15378"/>
        <dbReference type="ChEBI" id="CHEBI:29108"/>
        <dbReference type="ChEBI" id="CHEBI:30616"/>
        <dbReference type="ChEBI" id="CHEBI:43474"/>
        <dbReference type="ChEBI" id="CHEBI:456216"/>
        <dbReference type="EC" id="7.2.2.10"/>
    </reaction>
</comment>
<keyword evidence="5" id="KW-0597">Phosphoprotein</keyword>
<dbReference type="GO" id="GO:0098839">
    <property type="term" value="C:postsynaptic density membrane"/>
    <property type="evidence" value="ECO:0007669"/>
    <property type="project" value="TreeGrafter"/>
</dbReference>
<dbReference type="GO" id="GO:0098978">
    <property type="term" value="C:glutamatergic synapse"/>
    <property type="evidence" value="ECO:0007669"/>
    <property type="project" value="UniProtKB-ARBA"/>
</dbReference>
<dbReference type="Gene3D" id="3.40.50.1000">
    <property type="entry name" value="HAD superfamily/HAD-like"/>
    <property type="match status" value="1"/>
</dbReference>
<keyword evidence="15 18" id="KW-1133">Transmembrane helix</keyword>
<evidence type="ECO:0000259" key="20">
    <source>
        <dbReference type="SMART" id="SM00831"/>
    </source>
</evidence>
<dbReference type="InterPro" id="IPR023299">
    <property type="entry name" value="ATPase_P-typ_cyto_dom_N"/>
</dbReference>
<dbReference type="InterPro" id="IPR018303">
    <property type="entry name" value="ATPase_P-typ_P_site"/>
</dbReference>
<keyword evidence="4" id="KW-1003">Cell membrane</keyword>
<dbReference type="InterPro" id="IPR036412">
    <property type="entry name" value="HAD-like_sf"/>
</dbReference>
<dbReference type="InterPro" id="IPR006068">
    <property type="entry name" value="ATPase_P-typ_cation-transptr_C"/>
</dbReference>
<dbReference type="InterPro" id="IPR006408">
    <property type="entry name" value="P-type_ATPase_IIB"/>
</dbReference>
<keyword evidence="3 18" id="KW-0813">Transport</keyword>
<dbReference type="SFLD" id="SFLDS00003">
    <property type="entry name" value="Haloacid_Dehalogenase"/>
    <property type="match status" value="1"/>
</dbReference>
<comment type="similarity">
    <text evidence="2 18">Belongs to the cation transport ATPase (P-type) (TC 3.A.3) family. Type IIB subfamily.</text>
</comment>
<reference evidence="21" key="3">
    <citation type="submission" date="2025-08" db="UniProtKB">
        <authorList>
            <consortium name="Ensembl"/>
        </authorList>
    </citation>
    <scope>IDENTIFICATION</scope>
    <source>
        <strain evidence="21">JP 163 A</strain>
    </source>
</reference>
<keyword evidence="8" id="KW-0479">Metal-binding</keyword>
<dbReference type="GO" id="GO:0005524">
    <property type="term" value="F:ATP binding"/>
    <property type="evidence" value="ECO:0007669"/>
    <property type="project" value="UniProtKB-KW"/>
</dbReference>
<dbReference type="InterPro" id="IPR023298">
    <property type="entry name" value="ATPase_P-typ_TM_dom_sf"/>
</dbReference>
<dbReference type="PRINTS" id="PR00119">
    <property type="entry name" value="CATATPASE"/>
</dbReference>
<protein>
    <recommendedName>
        <fullName evidence="18">Calcium-transporting ATPase</fullName>
        <ecNumber evidence="18">7.2.2.10</ecNumber>
    </recommendedName>
</protein>
<dbReference type="NCBIfam" id="TIGR01494">
    <property type="entry name" value="ATPase_P-type"/>
    <property type="match status" value="3"/>
</dbReference>
<evidence type="ECO:0000256" key="10">
    <source>
        <dbReference type="ARBA" id="ARBA00022837"/>
    </source>
</evidence>
<evidence type="ECO:0000256" key="12">
    <source>
        <dbReference type="ARBA" id="ARBA00022842"/>
    </source>
</evidence>
<dbReference type="FunFam" id="2.70.150.10:FF:000001">
    <property type="entry name" value="Calcium-transporting ATPase"/>
    <property type="match status" value="1"/>
</dbReference>
<keyword evidence="10 18" id="KW-0106">Calcium</keyword>
<evidence type="ECO:0000256" key="16">
    <source>
        <dbReference type="ARBA" id="ARBA00023065"/>
    </source>
</evidence>
<comment type="caution">
    <text evidence="18">Lacks conserved residue(s) required for the propagation of feature annotation.</text>
</comment>
<dbReference type="GO" id="GO:0005516">
    <property type="term" value="F:calmodulin binding"/>
    <property type="evidence" value="ECO:0007669"/>
    <property type="project" value="UniProtKB-KW"/>
</dbReference>
<dbReference type="FunFam" id="1.20.1110.10:FF:000001">
    <property type="entry name" value="Calcium-transporting ATPase"/>
    <property type="match status" value="1"/>
</dbReference>
<feature type="region of interest" description="Disordered" evidence="19">
    <location>
        <begin position="1178"/>
        <end position="1216"/>
    </location>
</feature>
<evidence type="ECO:0000313" key="21">
    <source>
        <dbReference type="Ensembl" id="ENSXMAP00000034193.1"/>
    </source>
</evidence>
<dbReference type="GO" id="GO:0005388">
    <property type="term" value="F:P-type calcium transporter activity"/>
    <property type="evidence" value="ECO:0007669"/>
    <property type="project" value="UniProtKB-EC"/>
</dbReference>
<evidence type="ECO:0000256" key="19">
    <source>
        <dbReference type="SAM" id="MobiDB-lite"/>
    </source>
</evidence>
<dbReference type="SMART" id="SM00831">
    <property type="entry name" value="Cation_ATPase_N"/>
    <property type="match status" value="1"/>
</dbReference>
<dbReference type="Pfam" id="PF00690">
    <property type="entry name" value="Cation_ATPase_N"/>
    <property type="match status" value="1"/>
</dbReference>
<keyword evidence="14" id="KW-1278">Translocase</keyword>
<reference evidence="22" key="2">
    <citation type="journal article" date="2013" name="Nat. Genet.">
        <title>The genome of the platyfish, Xiphophorus maculatus, provides insights into evolutionary adaptation and several complex traits.</title>
        <authorList>
            <person name="Schartl M."/>
            <person name="Walter R.B."/>
            <person name="Shen Y."/>
            <person name="Garcia T."/>
            <person name="Catchen J."/>
            <person name="Amores A."/>
            <person name="Braasch I."/>
            <person name="Chalopin D."/>
            <person name="Volff J.N."/>
            <person name="Lesch K.P."/>
            <person name="Bisazza A."/>
            <person name="Minx P."/>
            <person name="Hillier L."/>
            <person name="Wilson R.K."/>
            <person name="Fuerstenberg S."/>
            <person name="Boore J."/>
            <person name="Searle S."/>
            <person name="Postlethwait J.H."/>
            <person name="Warren W.C."/>
        </authorList>
    </citation>
    <scope>NUCLEOTIDE SEQUENCE [LARGE SCALE GENOMIC DNA]</scope>
    <source>
        <strain evidence="22">JP 163 A</strain>
    </source>
</reference>
<dbReference type="InterPro" id="IPR008250">
    <property type="entry name" value="ATPase_P-typ_transduc_dom_A_sf"/>
</dbReference>
<feature type="domain" description="Cation-transporting P-type ATPase N-terminal" evidence="20">
    <location>
        <begin position="49"/>
        <end position="123"/>
    </location>
</feature>
<dbReference type="PANTHER" id="PTHR24093:SF377">
    <property type="entry name" value="PLASMA MEMBRANE CALCIUM-TRANSPORTING ATPASE 2"/>
    <property type="match status" value="1"/>
</dbReference>
<sequence>MGDMSNSDFYAKNQRNEDNHAAGFGCSVMELRSLMELRGTEAVVKLQEDYGAVEGLCKRLKTSPTEGLAGVQTDLDKRRELFGKNLIPPKKPKTFLQLVWEALQDVTLIILEIAALISLGLSFYHPPGQTGGDACGAAAGGVEDEGEADAGWIEGAAILLSVVCVVLVTAFNDWSKEKQFRGLQSRIEQEQKFQVVRGSQVIQLPVADIVVGDIAQIKYGDLLPADGVLIQGNDLKIDESSLTGESDHVKKSADKDPMLLSGTHVMEGSGRMVVTAVGVNSQTGIIFTLLGAGVEEEEKKEKKDCSHPPNHPIATIATDGAAGINAPGTASLINGKMQDGNMESNQIKVKKPDGAAAMEMQPLKSAEGGEADEKERKKVSAPKKEKSVLQGKLTKLAVQIGKAGLLMSAITVIILVLYFAINNFVMEKRPWMTECTPIYIQYFVKFFIIGVTVLVVAVPEGLPLAVTISLAYSVKKMMKDNNLVRHLDACETMGNATAICSDKTGTLTTNRMTAVQCYIGDVHYKEIPDPGVIPPRSLDLLINAISINSAYTTKILPPDKEGGLPKQVGNKTECGLLGLVLDLKRDYQPIRNQIPEEKLYKVYTFNSVRKSMSTVIKLPEGSFRMYSKGASEIVLKKCSHILNEVGEARVFRPRDKDEMVKKVIEPMACDGLRTICVAYRDFASDPEPKWDDENNILTDLTAICVVGIEDPVRPEVPDAIQKCQRAGITVRMVTGDNINTARAIAIKCGIIHPGEDFLCIDGKEFNRRIRNEKGEVEQERIDKVWPKLRVLARSSPTDKHTLVKGIIDSTMADQRQVVAVTGDGTNDGPALKKADVGFAMGIAGTDVAKEASDIILTDDNFSSIVKAVMWGRNVYDSISKFLQFQLTVNVVAVIVAFTGACITQDSPLKAVQMLWVNLIMDTFASLALATEPPTEALLRRKPYGRNKPLISSTMTKNILGHAVYQLILIFTLLFAGEKIFDIDSGRNAPLHSPPSEHYTIIFNTFVMMQLFNEINARKIHGERNVFDGIFRNPIFCSIVFGTFAIQIVIVQFGGKPFSCQPLSLEKWLWCVFLGLGELVWGQVIVTIPNSHLRFLRRAGQLTHKDELPEEDVNEENEEIDHAERELRRGQILWFRGLNRIQTQIRVVNAFRSSLYEGLEKPDSRTSIHNFMTHPEFRIDDSTPSIPLIDDTDDDSARRRTKYSSQPSSPNKNNNAIDSGINLTIDISKSAASSSPASPLHSLETSL</sequence>
<evidence type="ECO:0000313" key="22">
    <source>
        <dbReference type="Proteomes" id="UP000002852"/>
    </source>
</evidence>
<dbReference type="Pfam" id="PF08282">
    <property type="entry name" value="Hydrolase_3"/>
    <property type="match status" value="1"/>
</dbReference>
<dbReference type="Pfam" id="PF00689">
    <property type="entry name" value="Cation_ATPase_C"/>
    <property type="match status" value="1"/>
</dbReference>
<feature type="compositionally biased region" description="Basic and acidic residues" evidence="19">
    <location>
        <begin position="371"/>
        <end position="383"/>
    </location>
</feature>
<reference evidence="22" key="1">
    <citation type="submission" date="2012-01" db="EMBL/GenBank/DDBJ databases">
        <authorList>
            <person name="Walter R."/>
            <person name="Schartl M."/>
            <person name="Warren W."/>
        </authorList>
    </citation>
    <scope>NUCLEOTIDE SEQUENCE [LARGE SCALE GENOMIC DNA]</scope>
    <source>
        <strain evidence="22">JP 163 A</strain>
    </source>
</reference>
<feature type="transmembrane region" description="Helical" evidence="18">
    <location>
        <begin position="446"/>
        <end position="472"/>
    </location>
</feature>
<evidence type="ECO:0000256" key="8">
    <source>
        <dbReference type="ARBA" id="ARBA00022723"/>
    </source>
</evidence>
<feature type="compositionally biased region" description="Low complexity" evidence="19">
    <location>
        <begin position="1203"/>
        <end position="1214"/>
    </location>
</feature>
<name>A0A3B5QSM2_XIPMA</name>
<dbReference type="PANTHER" id="PTHR24093">
    <property type="entry name" value="CATION TRANSPORTING ATPASE"/>
    <property type="match status" value="1"/>
</dbReference>
<evidence type="ECO:0000256" key="18">
    <source>
        <dbReference type="RuleBase" id="RU361146"/>
    </source>
</evidence>
<evidence type="ECO:0000256" key="15">
    <source>
        <dbReference type="ARBA" id="ARBA00022989"/>
    </source>
</evidence>
<dbReference type="InterPro" id="IPR001757">
    <property type="entry name" value="P_typ_ATPase"/>
</dbReference>
<keyword evidence="11 18" id="KW-0067">ATP-binding</keyword>
<feature type="transmembrane region" description="Helical" evidence="18">
    <location>
        <begin position="1066"/>
        <end position="1087"/>
    </location>
</feature>
<keyword evidence="22" id="KW-1185">Reference proteome</keyword>
<dbReference type="SFLD" id="SFLDF00027">
    <property type="entry name" value="p-type_atpase"/>
    <property type="match status" value="1"/>
</dbReference>
<keyword evidence="17 18" id="KW-0472">Membrane</keyword>
<dbReference type="PRINTS" id="PR00121">
    <property type="entry name" value="NAKATPASE"/>
</dbReference>
<dbReference type="SUPFAM" id="SSF81665">
    <property type="entry name" value="Calcium ATPase, transmembrane domain M"/>
    <property type="match status" value="1"/>
</dbReference>
<accession>A0A3B5QSM2</accession>